<gene>
    <name evidence="5" type="ORF">DW322_00995</name>
    <name evidence="6" type="ORF">DW322_21280</name>
    <name evidence="4" type="ORF">DW322_21360</name>
    <name evidence="3" type="ORF">DW322_21610</name>
</gene>
<evidence type="ECO:0000313" key="3">
    <source>
        <dbReference type="EMBL" id="TXG88282.1"/>
    </source>
</evidence>
<organism evidence="3 7">
    <name type="scientific">Rhodococcus rhodnii</name>
    <dbReference type="NCBI Taxonomy" id="38312"/>
    <lineage>
        <taxon>Bacteria</taxon>
        <taxon>Bacillati</taxon>
        <taxon>Actinomycetota</taxon>
        <taxon>Actinomycetes</taxon>
        <taxon>Mycobacteriales</taxon>
        <taxon>Nocardiaceae</taxon>
        <taxon>Rhodococcus</taxon>
    </lineage>
</organism>
<evidence type="ECO:0000313" key="6">
    <source>
        <dbReference type="EMBL" id="TXG92233.1"/>
    </source>
</evidence>
<comment type="caution">
    <text evidence="3">The sequence shown here is derived from an EMBL/GenBank/DDBJ whole genome shotgun (WGS) entry which is preliminary data.</text>
</comment>
<accession>A0A6P2C8B5</accession>
<feature type="coiled-coil region" evidence="1">
    <location>
        <begin position="39"/>
        <end position="94"/>
    </location>
</feature>
<sequence>MMIFGLSPTELALIVTAFGGGTTLQAAFGAIKARRNGARAREERQISAIRADLDRARESLDRAEAGEREAWARADAMENRYDRMTQSRNRWRERSHHQDVHHLRHCSCRDELDAYPPVPVELDPTQ</sequence>
<keyword evidence="1" id="KW-0175">Coiled coil</keyword>
<evidence type="ECO:0000256" key="2">
    <source>
        <dbReference type="SAM" id="Phobius"/>
    </source>
</evidence>
<dbReference type="AlphaFoldDB" id="A0A6P2C8B5"/>
<dbReference type="EMBL" id="QRCM01000003">
    <property type="protein sequence ID" value="TXG88282.1"/>
    <property type="molecule type" value="Genomic_DNA"/>
</dbReference>
<protein>
    <submittedName>
        <fullName evidence="3">Uncharacterized protein</fullName>
    </submittedName>
</protein>
<feature type="transmembrane region" description="Helical" evidence="2">
    <location>
        <begin position="12"/>
        <end position="31"/>
    </location>
</feature>
<keyword evidence="2" id="KW-0812">Transmembrane</keyword>
<evidence type="ECO:0000313" key="4">
    <source>
        <dbReference type="EMBL" id="TXG88313.1"/>
    </source>
</evidence>
<dbReference type="EMBL" id="QRCM01000002">
    <property type="protein sequence ID" value="TXG88313.1"/>
    <property type="molecule type" value="Genomic_DNA"/>
</dbReference>
<keyword evidence="2" id="KW-1133">Transmembrane helix</keyword>
<reference evidence="3 7" key="1">
    <citation type="submission" date="2018-07" db="EMBL/GenBank/DDBJ databases">
        <title>Genome sequence of Rhodococcus rhodnii ATCC 35071 from Rhodnius prolixus.</title>
        <authorList>
            <person name="Patel V."/>
            <person name="Vogel K.J."/>
        </authorList>
    </citation>
    <scope>NUCLEOTIDE SEQUENCE [LARGE SCALE GENOMIC DNA]</scope>
    <source>
        <strain evidence="3 7">ATCC 35071</strain>
    </source>
</reference>
<proteinExistence type="predicted"/>
<evidence type="ECO:0000313" key="7">
    <source>
        <dbReference type="Proteomes" id="UP000471120"/>
    </source>
</evidence>
<name>A0A6P2C8B5_9NOCA</name>
<dbReference type="EMBL" id="QRCM01000001">
    <property type="protein sequence ID" value="TXG89080.1"/>
    <property type="molecule type" value="Genomic_DNA"/>
</dbReference>
<keyword evidence="2" id="KW-0472">Membrane</keyword>
<evidence type="ECO:0000256" key="1">
    <source>
        <dbReference type="SAM" id="Coils"/>
    </source>
</evidence>
<evidence type="ECO:0000313" key="5">
    <source>
        <dbReference type="EMBL" id="TXG89080.1"/>
    </source>
</evidence>
<dbReference type="RefSeq" id="WP_010837399.1">
    <property type="nucleotide sequence ID" value="NZ_QRCM01000001.1"/>
</dbReference>
<dbReference type="EMBL" id="QRCM01000001">
    <property type="protein sequence ID" value="TXG92233.1"/>
    <property type="molecule type" value="Genomic_DNA"/>
</dbReference>
<dbReference type="Proteomes" id="UP000471120">
    <property type="component" value="Unassembled WGS sequence"/>
</dbReference>